<feature type="region of interest" description="Disordered" evidence="14">
    <location>
        <begin position="367"/>
        <end position="508"/>
    </location>
</feature>
<dbReference type="PROSITE" id="PS50158">
    <property type="entry name" value="ZF_CCHC"/>
    <property type="match status" value="1"/>
</dbReference>
<dbReference type="EMBL" id="JANBPT010000130">
    <property type="protein sequence ID" value="KAJ1927184.1"/>
    <property type="molecule type" value="Genomic_DNA"/>
</dbReference>
<gene>
    <name evidence="16" type="ORF">IWQ60_003150</name>
</gene>
<feature type="region of interest" description="Disordered" evidence="14">
    <location>
        <begin position="51"/>
        <end position="77"/>
    </location>
</feature>
<dbReference type="SMART" id="SM00322">
    <property type="entry name" value="KH"/>
    <property type="match status" value="1"/>
</dbReference>
<keyword evidence="9 13" id="KW-0508">mRNA splicing</keyword>
<dbReference type="PANTHER" id="PTHR11208">
    <property type="entry name" value="RNA-BINDING PROTEIN RELATED"/>
    <property type="match status" value="1"/>
</dbReference>
<dbReference type="GO" id="GO:0045131">
    <property type="term" value="F:pre-mRNA branch point binding"/>
    <property type="evidence" value="ECO:0007669"/>
    <property type="project" value="UniProtKB-UniRule"/>
</dbReference>
<dbReference type="GO" id="GO:0003729">
    <property type="term" value="F:mRNA binding"/>
    <property type="evidence" value="ECO:0007669"/>
    <property type="project" value="TreeGrafter"/>
</dbReference>
<keyword evidence="7 13" id="KW-0862">Zinc</keyword>
<comment type="subcellular location">
    <subcellularLocation>
        <location evidence="1 13">Nucleus</location>
    </subcellularLocation>
</comment>
<feature type="region of interest" description="Disordered" evidence="14">
    <location>
        <begin position="107"/>
        <end position="133"/>
    </location>
</feature>
<dbReference type="Proteomes" id="UP001150569">
    <property type="component" value="Unassembled WGS sequence"/>
</dbReference>
<evidence type="ECO:0000256" key="3">
    <source>
        <dbReference type="ARBA" id="ARBA00017984"/>
    </source>
</evidence>
<dbReference type="InterPro" id="IPR036612">
    <property type="entry name" value="KH_dom_type_1_sf"/>
</dbReference>
<feature type="compositionally biased region" description="Low complexity" evidence="14">
    <location>
        <begin position="490"/>
        <end position="508"/>
    </location>
</feature>
<evidence type="ECO:0000259" key="15">
    <source>
        <dbReference type="PROSITE" id="PS50158"/>
    </source>
</evidence>
<dbReference type="Gene3D" id="4.10.60.10">
    <property type="entry name" value="Zinc finger, CCHC-type"/>
    <property type="match status" value="1"/>
</dbReference>
<comment type="similarity">
    <text evidence="2 13">Belongs to the BBP/SF1 family.</text>
</comment>
<evidence type="ECO:0000256" key="10">
    <source>
        <dbReference type="ARBA" id="ARBA00023242"/>
    </source>
</evidence>
<evidence type="ECO:0000256" key="1">
    <source>
        <dbReference type="ARBA" id="ARBA00004123"/>
    </source>
</evidence>
<evidence type="ECO:0000256" key="11">
    <source>
        <dbReference type="PROSITE-ProRule" id="PRU00047"/>
    </source>
</evidence>
<dbReference type="Gene3D" id="3.30.1370.10">
    <property type="entry name" value="K Homology domain, type 1"/>
    <property type="match status" value="1"/>
</dbReference>
<evidence type="ECO:0000256" key="2">
    <source>
        <dbReference type="ARBA" id="ARBA00010382"/>
    </source>
</evidence>
<evidence type="ECO:0000256" key="4">
    <source>
        <dbReference type="ARBA" id="ARBA00022664"/>
    </source>
</evidence>
<keyword evidence="17" id="KW-1185">Reference proteome</keyword>
<dbReference type="SUPFAM" id="SSF57756">
    <property type="entry name" value="Retrovirus zinc finger-like domains"/>
    <property type="match status" value="1"/>
</dbReference>
<evidence type="ECO:0000256" key="8">
    <source>
        <dbReference type="ARBA" id="ARBA00022884"/>
    </source>
</evidence>
<feature type="compositionally biased region" description="Polar residues" evidence="14">
    <location>
        <begin position="471"/>
        <end position="486"/>
    </location>
</feature>
<evidence type="ECO:0000313" key="16">
    <source>
        <dbReference type="EMBL" id="KAJ1927184.1"/>
    </source>
</evidence>
<dbReference type="InterPro" id="IPR047086">
    <property type="entry name" value="SF1-HH_sf"/>
</dbReference>
<evidence type="ECO:0000256" key="12">
    <source>
        <dbReference type="PROSITE-ProRule" id="PRU00117"/>
    </source>
</evidence>
<dbReference type="GO" id="GO:0008270">
    <property type="term" value="F:zinc ion binding"/>
    <property type="evidence" value="ECO:0007669"/>
    <property type="project" value="UniProtKB-UniRule"/>
</dbReference>
<keyword evidence="4 13" id="KW-0507">mRNA processing</keyword>
<feature type="domain" description="CCHC-type" evidence="15">
    <location>
        <begin position="297"/>
        <end position="312"/>
    </location>
</feature>
<evidence type="ECO:0000313" key="17">
    <source>
        <dbReference type="Proteomes" id="UP001150569"/>
    </source>
</evidence>
<feature type="compositionally biased region" description="Basic and acidic residues" evidence="14">
    <location>
        <begin position="107"/>
        <end position="119"/>
    </location>
</feature>
<keyword evidence="10 13" id="KW-0539">Nucleus</keyword>
<accession>A0A9W8AGQ4</accession>
<evidence type="ECO:0000256" key="5">
    <source>
        <dbReference type="ARBA" id="ARBA00022723"/>
    </source>
</evidence>
<keyword evidence="6 11" id="KW-0863">Zinc-finger</keyword>
<comment type="caution">
    <text evidence="16">The sequence shown here is derived from an EMBL/GenBank/DDBJ whole genome shotgun (WGS) entry which is preliminary data.</text>
</comment>
<keyword evidence="5 13" id="KW-0479">Metal-binding</keyword>
<feature type="region of interest" description="Disordered" evidence="14">
    <location>
        <begin position="581"/>
        <end position="633"/>
    </location>
</feature>
<name>A0A9W8AGQ4_9FUNG</name>
<dbReference type="OrthoDB" id="6777263at2759"/>
<feature type="compositionally biased region" description="Pro residues" evidence="14">
    <location>
        <begin position="602"/>
        <end position="633"/>
    </location>
</feature>
<keyword evidence="13" id="KW-0747">Spliceosome</keyword>
<evidence type="ECO:0000256" key="7">
    <source>
        <dbReference type="ARBA" id="ARBA00022833"/>
    </source>
</evidence>
<dbReference type="SUPFAM" id="SSF54791">
    <property type="entry name" value="Eukaryotic type KH-domain (KH-domain type I)"/>
    <property type="match status" value="1"/>
</dbReference>
<dbReference type="InterPro" id="IPR036875">
    <property type="entry name" value="Znf_CCHC_sf"/>
</dbReference>
<dbReference type="Pfam" id="PF16275">
    <property type="entry name" value="SF1-HH"/>
    <property type="match status" value="1"/>
</dbReference>
<dbReference type="PROSITE" id="PS50084">
    <property type="entry name" value="KH_TYPE_1"/>
    <property type="match status" value="1"/>
</dbReference>
<comment type="function">
    <text evidence="13">Necessary for the splicing of pre-mRNA. Has a role in the recognition of the branch site (5'-UACUAAC-3'), the pyrimidine tract and the 3'-splice site at the 3'-end of introns.</text>
</comment>
<dbReference type="InterPro" id="IPR055256">
    <property type="entry name" value="KH_1_KHDC4/BBP-like"/>
</dbReference>
<reference evidence="16" key="1">
    <citation type="submission" date="2022-07" db="EMBL/GenBank/DDBJ databases">
        <title>Phylogenomic reconstructions and comparative analyses of Kickxellomycotina fungi.</title>
        <authorList>
            <person name="Reynolds N.K."/>
            <person name="Stajich J.E."/>
            <person name="Barry K."/>
            <person name="Grigoriev I.V."/>
            <person name="Crous P."/>
            <person name="Smith M.E."/>
        </authorList>
    </citation>
    <scope>NUCLEOTIDE SEQUENCE</scope>
    <source>
        <strain evidence="16">RSA 861</strain>
    </source>
</reference>
<keyword evidence="8 12" id="KW-0694">RNA-binding</keyword>
<dbReference type="Gene3D" id="6.10.140.1790">
    <property type="match status" value="1"/>
</dbReference>
<organism evidence="16 17">
    <name type="scientific">Tieghemiomyces parasiticus</name>
    <dbReference type="NCBI Taxonomy" id="78921"/>
    <lineage>
        <taxon>Eukaryota</taxon>
        <taxon>Fungi</taxon>
        <taxon>Fungi incertae sedis</taxon>
        <taxon>Zoopagomycota</taxon>
        <taxon>Kickxellomycotina</taxon>
        <taxon>Dimargaritomycetes</taxon>
        <taxon>Dimargaritales</taxon>
        <taxon>Dimargaritaceae</taxon>
        <taxon>Tieghemiomyces</taxon>
    </lineage>
</organism>
<evidence type="ECO:0000256" key="13">
    <source>
        <dbReference type="RuleBase" id="RU367126"/>
    </source>
</evidence>
<dbReference type="InterPro" id="IPR032570">
    <property type="entry name" value="SF1-HH"/>
</dbReference>
<dbReference type="GO" id="GO:0048024">
    <property type="term" value="P:regulation of mRNA splicing, via spliceosome"/>
    <property type="evidence" value="ECO:0007669"/>
    <property type="project" value="TreeGrafter"/>
</dbReference>
<dbReference type="InterPro" id="IPR001878">
    <property type="entry name" value="Znf_CCHC"/>
</dbReference>
<dbReference type="Pfam" id="PF00098">
    <property type="entry name" value="zf-CCHC"/>
    <property type="match status" value="1"/>
</dbReference>
<dbReference type="InterPro" id="IPR045071">
    <property type="entry name" value="BBP-like"/>
</dbReference>
<evidence type="ECO:0000256" key="6">
    <source>
        <dbReference type="ARBA" id="ARBA00022771"/>
    </source>
</evidence>
<evidence type="ECO:0000256" key="14">
    <source>
        <dbReference type="SAM" id="MobiDB-lite"/>
    </source>
</evidence>
<proteinExistence type="inferred from homology"/>
<dbReference type="Pfam" id="PF22675">
    <property type="entry name" value="KH-I_KHDC4-BBP"/>
    <property type="match status" value="1"/>
</dbReference>
<dbReference type="SMART" id="SM00343">
    <property type="entry name" value="ZnF_C2HC"/>
    <property type="match status" value="2"/>
</dbReference>
<dbReference type="GO" id="GO:0000398">
    <property type="term" value="P:mRNA splicing, via spliceosome"/>
    <property type="evidence" value="ECO:0007669"/>
    <property type="project" value="UniProtKB-UniRule"/>
</dbReference>
<sequence length="633" mass="68623">MSTHPASVAEALAAARARAAEVSKRITTQSAPLLTPLPNGPADAAVETREINQDSEARRRRRRSRWGNEPTDAPTAPMAVTASLTKEQLDLYAIHVRIEEIGNQLRTRDVVPPEGERSPSPEPMYNADGKRVNTREQRYRRKLEDERHRLVRKAQDLDQDYQPPADYRRPERVFDKFYIPAKEHPHINFIGLLIGPRGHTLRKMEETTGAKISIRGKGSIKEGRSTDMSQIRGSEEELHCYISADSYEKIQKAIEMIKKIITTSTMIPEDQNHLKQEQLRELAALNGTLRDDAAVVCNNCGKTGHRKFECTETVNVTNNVVCRACRGVGHTERDCRVKHDPNFQRESRHQDEQLNQDYNSLMAELGEAVPDPSSGAPAMGGGRPRPRRSSFGSGSGGDYERRPRRPPVPFGTGSNSIPLGGGSGDPDYSATNDPPPPGDNYRRGYGGAGSYHRGQRDRRQRDRSAPYPMPRQQQAWSPSGASNTNPDYHPPASSAAAGPPNAYPGYYTDPAAAATTAAAYGGDPNAYAYGAAWGQQPVAAPGADGETPAAGGDASAAGYPAEYAAYYAYYYSLYGYPQGGDASAWHGGAADPSALAAQDGQQPPPPPPPPADDSGAPPPPPPTEDAPPPPPPM</sequence>
<dbReference type="PANTHER" id="PTHR11208:SF45">
    <property type="entry name" value="SPLICING FACTOR 1"/>
    <property type="match status" value="1"/>
</dbReference>
<dbReference type="CDD" id="cd02395">
    <property type="entry name" value="KH-I_BBP"/>
    <property type="match status" value="1"/>
</dbReference>
<protein>
    <recommendedName>
        <fullName evidence="3 13">Branchpoint-bridging protein</fullName>
    </recommendedName>
</protein>
<dbReference type="InterPro" id="IPR004087">
    <property type="entry name" value="KH_dom"/>
</dbReference>
<evidence type="ECO:0000256" key="9">
    <source>
        <dbReference type="ARBA" id="ARBA00023187"/>
    </source>
</evidence>
<dbReference type="AlphaFoldDB" id="A0A9W8AGQ4"/>
<dbReference type="GO" id="GO:0005681">
    <property type="term" value="C:spliceosomal complex"/>
    <property type="evidence" value="ECO:0007669"/>
    <property type="project" value="UniProtKB-KW"/>
</dbReference>